<dbReference type="RefSeq" id="WP_377914732.1">
    <property type="nucleotide sequence ID" value="NZ_JBHRZT010000043.1"/>
</dbReference>
<dbReference type="PROSITE" id="PS50112">
    <property type="entry name" value="PAS"/>
    <property type="match status" value="3"/>
</dbReference>
<dbReference type="Pfam" id="PF00989">
    <property type="entry name" value="PAS"/>
    <property type="match status" value="2"/>
</dbReference>
<dbReference type="NCBIfam" id="TIGR00229">
    <property type="entry name" value="sensory_box"/>
    <property type="match status" value="3"/>
</dbReference>
<dbReference type="InterPro" id="IPR035965">
    <property type="entry name" value="PAS-like_dom_sf"/>
</dbReference>
<dbReference type="InterPro" id="IPR052155">
    <property type="entry name" value="Biofilm_reg_signaling"/>
</dbReference>
<protein>
    <submittedName>
        <fullName evidence="3">PAS domain S-box protein</fullName>
    </submittedName>
</protein>
<feature type="domain" description="PAS" evidence="1">
    <location>
        <begin position="133"/>
        <end position="178"/>
    </location>
</feature>
<dbReference type="EMBL" id="JBHRZT010000043">
    <property type="protein sequence ID" value="MFC3883851.1"/>
    <property type="molecule type" value="Genomic_DNA"/>
</dbReference>
<dbReference type="SMART" id="SM00091">
    <property type="entry name" value="PAS"/>
    <property type="match status" value="3"/>
</dbReference>
<dbReference type="PANTHER" id="PTHR44757">
    <property type="entry name" value="DIGUANYLATE CYCLASE DGCP"/>
    <property type="match status" value="1"/>
</dbReference>
<proteinExistence type="predicted"/>
<feature type="domain" description="PAS" evidence="1">
    <location>
        <begin position="258"/>
        <end position="328"/>
    </location>
</feature>
<dbReference type="InterPro" id="IPR000014">
    <property type="entry name" value="PAS"/>
</dbReference>
<evidence type="ECO:0000313" key="4">
    <source>
        <dbReference type="Proteomes" id="UP001595752"/>
    </source>
</evidence>
<keyword evidence="4" id="KW-1185">Reference proteome</keyword>
<name>A0ABV8B3R5_9BACI</name>
<dbReference type="PROSITE" id="PS50113">
    <property type="entry name" value="PAC"/>
    <property type="match status" value="2"/>
</dbReference>
<gene>
    <name evidence="3" type="ORF">ACFOU2_10185</name>
</gene>
<evidence type="ECO:0000313" key="3">
    <source>
        <dbReference type="EMBL" id="MFC3883851.1"/>
    </source>
</evidence>
<dbReference type="InterPro" id="IPR000700">
    <property type="entry name" value="PAS-assoc_C"/>
</dbReference>
<organism evidence="3 4">
    <name type="scientific">Bacillus songklensis</name>
    <dbReference type="NCBI Taxonomy" id="1069116"/>
    <lineage>
        <taxon>Bacteria</taxon>
        <taxon>Bacillati</taxon>
        <taxon>Bacillota</taxon>
        <taxon>Bacilli</taxon>
        <taxon>Bacillales</taxon>
        <taxon>Bacillaceae</taxon>
        <taxon>Bacillus</taxon>
    </lineage>
</organism>
<accession>A0ABV8B3R5</accession>
<sequence>MNLLLSESSIEVYKSIIEYHPDAIFVLSVDGKVMEVNQVVTKIFGYSQEEVQGIHYQDIIVPEHVEATNRYFAQTLQGTPCEYETQAIHKSGEIIDLQVKNVPLMVSGEIVGIFGVAKDVTELHKTKASLNQMEERVKALFNSTGDAIDILDLDGNVLDVNPAFEEIYGWKREELIGNRLPIIPSYRFSQQDDMVEQVKLGKHIKGFETTCIKKDGTPVEVSLTLSPIRDANGNIVGISGITRDITKQKQLELSLKESEERYRRLVELSPEPIIVYQNGRIQYANPSCIKLIGVSSLEELIGKSIMDYFHPDSVRLIEHRIKQVERIGMVVAPTEEKLVRLDGTVIDLEVTGITMDMVRGESNSCF</sequence>
<dbReference type="CDD" id="cd00130">
    <property type="entry name" value="PAS"/>
    <property type="match status" value="3"/>
</dbReference>
<evidence type="ECO:0000259" key="1">
    <source>
        <dbReference type="PROSITE" id="PS50112"/>
    </source>
</evidence>
<dbReference type="Proteomes" id="UP001595752">
    <property type="component" value="Unassembled WGS sequence"/>
</dbReference>
<feature type="domain" description="PAS" evidence="1">
    <location>
        <begin position="9"/>
        <end position="79"/>
    </location>
</feature>
<dbReference type="SMART" id="SM00086">
    <property type="entry name" value="PAC"/>
    <property type="match status" value="2"/>
</dbReference>
<dbReference type="Gene3D" id="3.30.450.20">
    <property type="entry name" value="PAS domain"/>
    <property type="match status" value="3"/>
</dbReference>
<dbReference type="PANTHER" id="PTHR44757:SF2">
    <property type="entry name" value="BIOFILM ARCHITECTURE MAINTENANCE PROTEIN MBAA"/>
    <property type="match status" value="1"/>
</dbReference>
<comment type="caution">
    <text evidence="3">The sequence shown here is derived from an EMBL/GenBank/DDBJ whole genome shotgun (WGS) entry which is preliminary data.</text>
</comment>
<dbReference type="SUPFAM" id="SSF55785">
    <property type="entry name" value="PYP-like sensor domain (PAS domain)"/>
    <property type="match status" value="3"/>
</dbReference>
<dbReference type="InterPro" id="IPR001610">
    <property type="entry name" value="PAC"/>
</dbReference>
<dbReference type="InterPro" id="IPR013767">
    <property type="entry name" value="PAS_fold"/>
</dbReference>
<reference evidence="4" key="1">
    <citation type="journal article" date="2019" name="Int. J. Syst. Evol. Microbiol.">
        <title>The Global Catalogue of Microorganisms (GCM) 10K type strain sequencing project: providing services to taxonomists for standard genome sequencing and annotation.</title>
        <authorList>
            <consortium name="The Broad Institute Genomics Platform"/>
            <consortium name="The Broad Institute Genome Sequencing Center for Infectious Disease"/>
            <person name="Wu L."/>
            <person name="Ma J."/>
        </authorList>
    </citation>
    <scope>NUCLEOTIDE SEQUENCE [LARGE SCALE GENOMIC DNA]</scope>
    <source>
        <strain evidence="4">CCUG 61889</strain>
    </source>
</reference>
<evidence type="ECO:0000259" key="2">
    <source>
        <dbReference type="PROSITE" id="PS50113"/>
    </source>
</evidence>
<dbReference type="Pfam" id="PF13426">
    <property type="entry name" value="PAS_9"/>
    <property type="match status" value="1"/>
</dbReference>
<feature type="domain" description="PAC" evidence="2">
    <location>
        <begin position="81"/>
        <end position="132"/>
    </location>
</feature>
<feature type="domain" description="PAC" evidence="2">
    <location>
        <begin position="205"/>
        <end position="257"/>
    </location>
</feature>